<dbReference type="EMBL" id="BT065542">
    <property type="protein sequence ID" value="ACN31418.1"/>
    <property type="molecule type" value="mRNA"/>
</dbReference>
<dbReference type="AlphaFoldDB" id="C0PB73"/>
<reference evidence="1" key="1">
    <citation type="journal article" date="2009" name="PLoS Genet.">
        <title>Sequencing, mapping, and analysis of 27,455 maize full-length cDNAs.</title>
        <authorList>
            <person name="Soderlund C."/>
            <person name="Descour A."/>
            <person name="Kudrna D."/>
            <person name="Bomhoff M."/>
            <person name="Boyd L."/>
            <person name="Currie J."/>
            <person name="Angelova A."/>
            <person name="Collura K."/>
            <person name="Wissotski M."/>
            <person name="Ashley E."/>
            <person name="Morrow D."/>
            <person name="Fernandes J."/>
            <person name="Walbot V."/>
            <person name="Yu Y."/>
        </authorList>
    </citation>
    <scope>NUCLEOTIDE SEQUENCE</scope>
    <source>
        <strain evidence="1">B73</strain>
    </source>
</reference>
<accession>C0PB73</accession>
<proteinExistence type="evidence at transcript level"/>
<name>C0PB73_MAIZE</name>
<reference evidence="1" key="2">
    <citation type="submission" date="2012-06" db="EMBL/GenBank/DDBJ databases">
        <authorList>
            <person name="Yu Y."/>
            <person name="Currie J."/>
            <person name="Lomeli R."/>
            <person name="Angelova A."/>
            <person name="Collura K."/>
            <person name="Wissotski M."/>
            <person name="Campos D."/>
            <person name="Kudrna D."/>
            <person name="Golser W."/>
            <person name="Ashely E."/>
            <person name="Descour A."/>
            <person name="Fernandes J."/>
            <person name="Soderlund C."/>
            <person name="Walbot V."/>
        </authorList>
    </citation>
    <scope>NUCLEOTIDE SEQUENCE</scope>
    <source>
        <strain evidence="1">B73</strain>
    </source>
</reference>
<organism evidence="1">
    <name type="scientific">Zea mays</name>
    <name type="common">Maize</name>
    <dbReference type="NCBI Taxonomy" id="4577"/>
    <lineage>
        <taxon>Eukaryota</taxon>
        <taxon>Viridiplantae</taxon>
        <taxon>Streptophyta</taxon>
        <taxon>Embryophyta</taxon>
        <taxon>Tracheophyta</taxon>
        <taxon>Spermatophyta</taxon>
        <taxon>Magnoliopsida</taxon>
        <taxon>Liliopsida</taxon>
        <taxon>Poales</taxon>
        <taxon>Poaceae</taxon>
        <taxon>PACMAD clade</taxon>
        <taxon>Panicoideae</taxon>
        <taxon>Andropogonodae</taxon>
        <taxon>Andropogoneae</taxon>
        <taxon>Tripsacinae</taxon>
        <taxon>Zea</taxon>
    </lineage>
</organism>
<protein>
    <submittedName>
        <fullName evidence="1">Uncharacterized protein</fullName>
    </submittedName>
</protein>
<sequence>METVQSITFSCRKCNFYRGIILQLLMPKPTKLNHHSWYDTGTWKTEAKQNRNEDNREQQFWNYDIEIL</sequence>
<evidence type="ECO:0000313" key="1">
    <source>
        <dbReference type="EMBL" id="ACN31418.1"/>
    </source>
</evidence>